<dbReference type="InterPro" id="IPR040442">
    <property type="entry name" value="Pyrv_kinase-like_dom_sf"/>
</dbReference>
<dbReference type="InterPro" id="IPR040186">
    <property type="entry name" value="Citramalyl-CoA_lyase"/>
</dbReference>
<feature type="domain" description="HpcH/HpaI aldolase/citrate lyase" evidence="6">
    <location>
        <begin position="37"/>
        <end position="261"/>
    </location>
</feature>
<dbReference type="Proteomes" id="UP001165289">
    <property type="component" value="Unassembled WGS sequence"/>
</dbReference>
<evidence type="ECO:0000256" key="5">
    <source>
        <dbReference type="PIRSR" id="PIRSR015582-2"/>
    </source>
</evidence>
<dbReference type="PIRSF" id="PIRSF015582">
    <property type="entry name" value="Cit_lyase_B"/>
    <property type="match status" value="1"/>
</dbReference>
<feature type="binding site" evidence="5">
    <location>
        <position position="193"/>
    </location>
    <ligand>
        <name>Mg(2+)</name>
        <dbReference type="ChEBI" id="CHEBI:18420"/>
    </ligand>
</feature>
<dbReference type="AlphaFoldDB" id="A0AAV7JUJ3"/>
<dbReference type="InterPro" id="IPR015813">
    <property type="entry name" value="Pyrv/PenolPyrv_kinase-like_dom"/>
</dbReference>
<evidence type="ECO:0000256" key="4">
    <source>
        <dbReference type="PIRSR" id="PIRSR015582-1"/>
    </source>
</evidence>
<evidence type="ECO:0000313" key="8">
    <source>
        <dbReference type="Proteomes" id="UP001165289"/>
    </source>
</evidence>
<name>A0AAV7JUJ3_9METZ</name>
<comment type="caution">
    <text evidence="7">The sequence shown here is derived from an EMBL/GenBank/DDBJ whole genome shotgun (WGS) entry which is preliminary data.</text>
</comment>
<keyword evidence="8" id="KW-1185">Reference proteome</keyword>
<sequence length="323" mass="36583">MLSISRLIKYIQFYQIGSNSFSSTFPKQSSTQLRPRRTLLYVPGDSERKVTKVLGLNADCVCLDIEDGVALSRKAVARKLIPDFLEKHKHKCKYEVAVRVNSYESQLVEEDTRNILNGKILPDSLVLPKIESKDELTKFSELIREIKGEHFCIPIMILIESPIGLINIREIFETASRLTTSIQLTGVIFGSDDYLARLGAVRTESRNELIYARQHIVTYAAAFGLQAIDIVHIDYKDLQSLRVEGREGVEMGYSGKQIIHPTQIEVVHEVFAPSEKEIVWAKSLMGAYEEHEKSGKGAFTFEGRMIDRPLFLQAQNVIAKTIH</sequence>
<evidence type="ECO:0000256" key="1">
    <source>
        <dbReference type="ARBA" id="ARBA00001946"/>
    </source>
</evidence>
<dbReference type="InterPro" id="IPR011206">
    <property type="entry name" value="Citrate_lyase_beta/mcl1/mcl2"/>
</dbReference>
<feature type="binding site" evidence="5">
    <location>
        <position position="160"/>
    </location>
    <ligand>
        <name>Mg(2+)</name>
        <dbReference type="ChEBI" id="CHEBI:18420"/>
    </ligand>
</feature>
<feature type="binding site" evidence="4">
    <location>
        <position position="99"/>
    </location>
    <ligand>
        <name>substrate</name>
    </ligand>
</feature>
<keyword evidence="2 5" id="KW-0479">Metal-binding</keyword>
<proteinExistence type="predicted"/>
<feature type="binding site" evidence="4">
    <location>
        <position position="160"/>
    </location>
    <ligand>
        <name>substrate</name>
    </ligand>
</feature>
<dbReference type="SUPFAM" id="SSF51621">
    <property type="entry name" value="Phosphoenolpyruvate/pyruvate domain"/>
    <property type="match status" value="1"/>
</dbReference>
<accession>A0AAV7JUJ3</accession>
<reference evidence="7 8" key="1">
    <citation type="journal article" date="2023" name="BMC Biol.">
        <title>The compact genome of the sponge Oopsacas minuta (Hexactinellida) is lacking key metazoan core genes.</title>
        <authorList>
            <person name="Santini S."/>
            <person name="Schenkelaars Q."/>
            <person name="Jourda C."/>
            <person name="Duchesne M."/>
            <person name="Belahbib H."/>
            <person name="Rocher C."/>
            <person name="Selva M."/>
            <person name="Riesgo A."/>
            <person name="Vervoort M."/>
            <person name="Leys S.P."/>
            <person name="Kodjabachian L."/>
            <person name="Le Bivic A."/>
            <person name="Borchiellini C."/>
            <person name="Claverie J.M."/>
            <person name="Renard E."/>
        </authorList>
    </citation>
    <scope>NUCLEOTIDE SEQUENCE [LARGE SCALE GENOMIC DNA]</scope>
    <source>
        <strain evidence="7">SPO-2</strain>
    </source>
</reference>
<organism evidence="7 8">
    <name type="scientific">Oopsacas minuta</name>
    <dbReference type="NCBI Taxonomy" id="111878"/>
    <lineage>
        <taxon>Eukaryota</taxon>
        <taxon>Metazoa</taxon>
        <taxon>Porifera</taxon>
        <taxon>Hexactinellida</taxon>
        <taxon>Hexasterophora</taxon>
        <taxon>Lyssacinosida</taxon>
        <taxon>Leucopsacidae</taxon>
        <taxon>Oopsacas</taxon>
    </lineage>
</organism>
<keyword evidence="3 5" id="KW-0460">Magnesium</keyword>
<keyword evidence="7" id="KW-0456">Lyase</keyword>
<dbReference type="GO" id="GO:0046872">
    <property type="term" value="F:metal ion binding"/>
    <property type="evidence" value="ECO:0007669"/>
    <property type="project" value="UniProtKB-KW"/>
</dbReference>
<dbReference type="GO" id="GO:0106064">
    <property type="term" value="P:regulation of cobalamin metabolic process"/>
    <property type="evidence" value="ECO:0007669"/>
    <property type="project" value="TreeGrafter"/>
</dbReference>
<evidence type="ECO:0000313" key="7">
    <source>
        <dbReference type="EMBL" id="KAI6652678.1"/>
    </source>
</evidence>
<dbReference type="PANTHER" id="PTHR11105">
    <property type="entry name" value="CITRATE LYASE SUBUNIT BETA-RELATED"/>
    <property type="match status" value="1"/>
</dbReference>
<evidence type="ECO:0000259" key="6">
    <source>
        <dbReference type="Pfam" id="PF03328"/>
    </source>
</evidence>
<comment type="cofactor">
    <cofactor evidence="1">
        <name>Mg(2+)</name>
        <dbReference type="ChEBI" id="CHEBI:18420"/>
    </cofactor>
</comment>
<evidence type="ECO:0000256" key="2">
    <source>
        <dbReference type="ARBA" id="ARBA00022723"/>
    </source>
</evidence>
<protein>
    <submittedName>
        <fullName evidence="7">Citrate lyase subunit beta-like protein, mitochondrial isoform X1</fullName>
    </submittedName>
</protein>
<gene>
    <name evidence="7" type="ORF">LOD99_4461</name>
</gene>
<dbReference type="Pfam" id="PF03328">
    <property type="entry name" value="HpcH_HpaI"/>
    <property type="match status" value="1"/>
</dbReference>
<dbReference type="EMBL" id="JAKMXF010000298">
    <property type="protein sequence ID" value="KAI6652678.1"/>
    <property type="molecule type" value="Genomic_DNA"/>
</dbReference>
<dbReference type="InterPro" id="IPR005000">
    <property type="entry name" value="Aldolase/citrate-lyase_domain"/>
</dbReference>
<dbReference type="PANTHER" id="PTHR11105:SF0">
    <property type="entry name" value="CITRAMALYL-COA LYASE, MITOCHONDRIAL"/>
    <property type="match status" value="1"/>
</dbReference>
<dbReference type="Gene3D" id="3.20.20.60">
    <property type="entry name" value="Phosphoenolpyruvate-binding domains"/>
    <property type="match status" value="1"/>
</dbReference>
<dbReference type="GO" id="GO:0047777">
    <property type="term" value="F:(S)-citramalyl-CoA lyase activity"/>
    <property type="evidence" value="ECO:0007669"/>
    <property type="project" value="TreeGrafter"/>
</dbReference>
<evidence type="ECO:0000256" key="3">
    <source>
        <dbReference type="ARBA" id="ARBA00022842"/>
    </source>
</evidence>